<sequence>MLNHQPTSVIAFHSCDIEVGLKVLLGLDNLKHSTNDWDWLGDGIYFWEQNPERALTYARECAEGRQKNKRKINTPFVLGCVIDLKNCFNLTESVSISWLKQGYKDFVDLCKATGTPIPQNKDANRKLDCAVIRYIHTVNEQQNLTRYDTVRAAFPEGELVYEGCEIREHTHIQISVRTEDCIKGYFLPKPFDAYNPYLKAHIMDKYPELGC</sequence>
<evidence type="ECO:0000313" key="2">
    <source>
        <dbReference type="Proteomes" id="UP000753802"/>
    </source>
</evidence>
<organism evidence="1 2">
    <name type="scientific">Sediminibacterium roseum</name>
    <dbReference type="NCBI Taxonomy" id="1978412"/>
    <lineage>
        <taxon>Bacteria</taxon>
        <taxon>Pseudomonadati</taxon>
        <taxon>Bacteroidota</taxon>
        <taxon>Chitinophagia</taxon>
        <taxon>Chitinophagales</taxon>
        <taxon>Chitinophagaceae</taxon>
        <taxon>Sediminibacterium</taxon>
    </lineage>
</organism>
<protein>
    <recommendedName>
        <fullName evidence="3">DUF3990 domain-containing protein</fullName>
    </recommendedName>
</protein>
<comment type="caution">
    <text evidence="1">The sequence shown here is derived from an EMBL/GenBank/DDBJ whole genome shotgun (WGS) entry which is preliminary data.</text>
</comment>
<evidence type="ECO:0000313" key="1">
    <source>
        <dbReference type="EMBL" id="NCI48418.1"/>
    </source>
</evidence>
<dbReference type="Proteomes" id="UP000753802">
    <property type="component" value="Unassembled WGS sequence"/>
</dbReference>
<name>A0ABW9ZQU6_9BACT</name>
<reference evidence="1 2" key="1">
    <citation type="submission" date="2020-01" db="EMBL/GenBank/DDBJ databases">
        <title>Genome analysis.</title>
        <authorList>
            <person name="Wu S."/>
            <person name="Wang G."/>
        </authorList>
    </citation>
    <scope>NUCLEOTIDE SEQUENCE [LARGE SCALE GENOMIC DNA]</scope>
    <source>
        <strain evidence="1 2">SYL130</strain>
    </source>
</reference>
<dbReference type="RefSeq" id="WP_161816746.1">
    <property type="nucleotide sequence ID" value="NZ_JAACJS010000002.1"/>
</dbReference>
<proteinExistence type="predicted"/>
<dbReference type="EMBL" id="JAACJS010000002">
    <property type="protein sequence ID" value="NCI48418.1"/>
    <property type="molecule type" value="Genomic_DNA"/>
</dbReference>
<keyword evidence="2" id="KW-1185">Reference proteome</keyword>
<evidence type="ECO:0008006" key="3">
    <source>
        <dbReference type="Google" id="ProtNLM"/>
    </source>
</evidence>
<gene>
    <name evidence="1" type="ORF">GWC95_00695</name>
</gene>
<dbReference type="SUPFAM" id="SSF56399">
    <property type="entry name" value="ADP-ribosylation"/>
    <property type="match status" value="1"/>
</dbReference>
<accession>A0ABW9ZQU6</accession>